<dbReference type="KEGG" id="azz:DEW08_15350"/>
<dbReference type="PROSITE" id="PS51753">
    <property type="entry name" value="HBM"/>
    <property type="match status" value="1"/>
</dbReference>
<dbReference type="FunFam" id="1.10.287.950:FF:000001">
    <property type="entry name" value="Methyl-accepting chemotaxis sensory transducer"/>
    <property type="match status" value="1"/>
</dbReference>
<dbReference type="SUPFAM" id="SSF58104">
    <property type="entry name" value="Methyl-accepting chemotaxis protein (MCP) signaling domain"/>
    <property type="match status" value="1"/>
</dbReference>
<dbReference type="SMART" id="SM00304">
    <property type="entry name" value="HAMP"/>
    <property type="match status" value="2"/>
</dbReference>
<dbReference type="InterPro" id="IPR004089">
    <property type="entry name" value="MCPsignal_dom"/>
</dbReference>
<dbReference type="Pfam" id="PF00672">
    <property type="entry name" value="HAMP"/>
    <property type="match status" value="1"/>
</dbReference>
<protein>
    <submittedName>
        <fullName evidence="9">Methyl-accepting chemotaxis protein</fullName>
    </submittedName>
</protein>
<dbReference type="Gene3D" id="6.10.340.10">
    <property type="match status" value="1"/>
</dbReference>
<dbReference type="Gene3D" id="3.30.450.20">
    <property type="entry name" value="PAS domain"/>
    <property type="match status" value="1"/>
</dbReference>
<evidence type="ECO:0000256" key="2">
    <source>
        <dbReference type="ARBA" id="ARBA00022481"/>
    </source>
</evidence>
<dbReference type="InterPro" id="IPR003660">
    <property type="entry name" value="HAMP_dom"/>
</dbReference>
<keyword evidence="2" id="KW-0488">Methylation</keyword>
<dbReference type="PROSITE" id="PS50111">
    <property type="entry name" value="CHEMOTAXIS_TRANSDUC_2"/>
    <property type="match status" value="1"/>
</dbReference>
<keyword evidence="4" id="KW-0807">Transducer</keyword>
<comment type="similarity">
    <text evidence="3">Belongs to the methyl-accepting chemotaxis (MCP) protein family.</text>
</comment>
<organism evidence="9 10">
    <name type="scientific">Azospirillum thermophilum</name>
    <dbReference type="NCBI Taxonomy" id="2202148"/>
    <lineage>
        <taxon>Bacteria</taxon>
        <taxon>Pseudomonadati</taxon>
        <taxon>Pseudomonadota</taxon>
        <taxon>Alphaproteobacteria</taxon>
        <taxon>Rhodospirillales</taxon>
        <taxon>Azospirillaceae</taxon>
        <taxon>Azospirillum</taxon>
    </lineage>
</organism>
<dbReference type="Pfam" id="PF00015">
    <property type="entry name" value="MCPsignal"/>
    <property type="match status" value="1"/>
</dbReference>
<feature type="transmembrane region" description="Helical" evidence="5">
    <location>
        <begin position="311"/>
        <end position="333"/>
    </location>
</feature>
<comment type="subcellular location">
    <subcellularLocation>
        <location evidence="1">Membrane</location>
    </subcellularLocation>
</comment>
<dbReference type="InterPro" id="IPR000014">
    <property type="entry name" value="PAS"/>
</dbReference>
<feature type="domain" description="Methyl-accepting transducer" evidence="6">
    <location>
        <begin position="599"/>
        <end position="828"/>
    </location>
</feature>
<dbReference type="EMBL" id="CP029353">
    <property type="protein sequence ID" value="AWK88042.1"/>
    <property type="molecule type" value="Genomic_DNA"/>
</dbReference>
<dbReference type="Proteomes" id="UP000245629">
    <property type="component" value="Chromosome 2"/>
</dbReference>
<dbReference type="InterPro" id="IPR051310">
    <property type="entry name" value="MCP_chemotaxis"/>
</dbReference>
<dbReference type="SMART" id="SM01358">
    <property type="entry name" value="HBM"/>
    <property type="match status" value="1"/>
</dbReference>
<keyword evidence="10" id="KW-1185">Reference proteome</keyword>
<dbReference type="CDD" id="cd00130">
    <property type="entry name" value="PAS"/>
    <property type="match status" value="1"/>
</dbReference>
<feature type="domain" description="HAMP" evidence="7">
    <location>
        <begin position="330"/>
        <end position="383"/>
    </location>
</feature>
<evidence type="ECO:0000259" key="6">
    <source>
        <dbReference type="PROSITE" id="PS50111"/>
    </source>
</evidence>
<proteinExistence type="inferred from homology"/>
<evidence type="ECO:0000256" key="3">
    <source>
        <dbReference type="ARBA" id="ARBA00029447"/>
    </source>
</evidence>
<feature type="domain" description="HAMP" evidence="7">
    <location>
        <begin position="542"/>
        <end position="594"/>
    </location>
</feature>
<dbReference type="CDD" id="cd11386">
    <property type="entry name" value="MCP_signal"/>
    <property type="match status" value="1"/>
</dbReference>
<feature type="domain" description="HBM" evidence="8">
    <location>
        <begin position="58"/>
        <end position="296"/>
    </location>
</feature>
<dbReference type="AlphaFoldDB" id="A0A2S2CU59"/>
<dbReference type="Gene3D" id="1.10.287.950">
    <property type="entry name" value="Methyl-accepting chemotaxis protein"/>
    <property type="match status" value="1"/>
</dbReference>
<feature type="transmembrane region" description="Helical" evidence="5">
    <location>
        <begin position="24"/>
        <end position="46"/>
    </location>
</feature>
<dbReference type="InterPro" id="IPR035965">
    <property type="entry name" value="PAS-like_dom_sf"/>
</dbReference>
<keyword evidence="5" id="KW-0472">Membrane</keyword>
<evidence type="ECO:0000313" key="9">
    <source>
        <dbReference type="EMBL" id="AWK88042.1"/>
    </source>
</evidence>
<evidence type="ECO:0000259" key="8">
    <source>
        <dbReference type="PROSITE" id="PS51753"/>
    </source>
</evidence>
<dbReference type="GO" id="GO:0006935">
    <property type="term" value="P:chemotaxis"/>
    <property type="evidence" value="ECO:0007669"/>
    <property type="project" value="UniProtKB-KW"/>
</dbReference>
<dbReference type="PROSITE" id="PS50885">
    <property type="entry name" value="HAMP"/>
    <property type="match status" value="2"/>
</dbReference>
<dbReference type="SUPFAM" id="SSF158472">
    <property type="entry name" value="HAMP domain-like"/>
    <property type="match status" value="1"/>
</dbReference>
<dbReference type="SUPFAM" id="SSF55785">
    <property type="entry name" value="PYP-like sensor domain (PAS domain)"/>
    <property type="match status" value="1"/>
</dbReference>
<dbReference type="GO" id="GO:0005886">
    <property type="term" value="C:plasma membrane"/>
    <property type="evidence" value="ECO:0007669"/>
    <property type="project" value="TreeGrafter"/>
</dbReference>
<evidence type="ECO:0000259" key="7">
    <source>
        <dbReference type="PROSITE" id="PS50885"/>
    </source>
</evidence>
<evidence type="ECO:0000256" key="4">
    <source>
        <dbReference type="PROSITE-ProRule" id="PRU00284"/>
    </source>
</evidence>
<reference evidence="10" key="1">
    <citation type="submission" date="2018-05" db="EMBL/GenBank/DDBJ databases">
        <title>Azospirillum thermophila sp. nov., a novel isolated from hot spring.</title>
        <authorList>
            <person name="Zhao Z."/>
        </authorList>
    </citation>
    <scope>NUCLEOTIDE SEQUENCE [LARGE SCALE GENOMIC DNA]</scope>
    <source>
        <strain evidence="10">CFH 70021</strain>
    </source>
</reference>
<dbReference type="Pfam" id="PF18947">
    <property type="entry name" value="HAMP_2"/>
    <property type="match status" value="1"/>
</dbReference>
<dbReference type="SMART" id="SM00283">
    <property type="entry name" value="MA"/>
    <property type="match status" value="1"/>
</dbReference>
<dbReference type="PANTHER" id="PTHR43531:SF14">
    <property type="entry name" value="METHYL-ACCEPTING CHEMOTAXIS PROTEIN I-RELATED"/>
    <property type="match status" value="1"/>
</dbReference>
<keyword evidence="5" id="KW-0812">Transmembrane</keyword>
<keyword evidence="5" id="KW-1133">Transmembrane helix</keyword>
<name>A0A2S2CU59_9PROT</name>
<gene>
    <name evidence="9" type="ORF">DEW08_15350</name>
</gene>
<evidence type="ECO:0000256" key="1">
    <source>
        <dbReference type="ARBA" id="ARBA00004370"/>
    </source>
</evidence>
<evidence type="ECO:0000256" key="5">
    <source>
        <dbReference type="SAM" id="Phobius"/>
    </source>
</evidence>
<evidence type="ECO:0000313" key="10">
    <source>
        <dbReference type="Proteomes" id="UP000245629"/>
    </source>
</evidence>
<dbReference type="GO" id="GO:0004888">
    <property type="term" value="F:transmembrane signaling receptor activity"/>
    <property type="evidence" value="ECO:0007669"/>
    <property type="project" value="TreeGrafter"/>
</dbReference>
<accession>A0A2S2CU59</accession>
<dbReference type="InterPro" id="IPR032255">
    <property type="entry name" value="HBM"/>
</dbReference>
<dbReference type="PANTHER" id="PTHR43531">
    <property type="entry name" value="PROTEIN ICFG"/>
    <property type="match status" value="1"/>
</dbReference>
<sequence length="854" mass="90534">MAGRTATATGIAGWLRNMRIAGRLWIAFGLLLALLVVQGAIGAFGLNRMQDDVGSMAGTARLAVFAKDLEARLVNQRVHGRDYLNTGNPASLDRQRALRDSFNKVLADNRAAIAASPSAAKFAELARLHADYHDQFEAVAEARQRFDRIVQDRLDENGGRVAALLDQIVAAARASGTGEAALLALDADRQWSQLRFQAGRAVGLKDAKAAPLVDPLAERLAKALQPLETMLNGPAAAALSEVGRRAGDFRAAVPDALAVDADIARRTAAAVRTVGQLTETIEAIVAAARADQDAIAAAAAEQATAGMRLSVLLGLLSVLLGAAAAVLIARSIIGPVTGIRKVMADLSDGHLTVTVPHTDAGDELGDMARAVAAFKDEAVEAVRSRIALDRVATNIMMADPDGVITYCNDSILKMFKAAEADLQAWLPGFDSGRLIGRNFDEFHRDPSHQRRILATLTQTYVGSAKAGGHTFRVVASPVIGRHGERLGTVVEWRDLTEELAIEEEISRMVDEAVRGDFTRRIALDGKTGFFRIVSEGINTLAANVENVTEELASMLEALSQGDLTRRIDREYEGVFQRLRDDFNNTVSRLSDTVRRIDAAAAAIATASREVAAGSIDLSERTEQQASSLEETAASMEQLAATVRSNAENAQQVNSFAIEARAAAARGGEVAGNAVSAMQRIEHSSQKISDIIGVIDEIAFQTNLLALNAAVEAARAGDAGRGFAVVAQEVRQLAQRSAQASREIKALILDSGSQVREGVDLVRSAGATLTGIVAGIGRVADLVAQIAHASAEQTAGLDEVNTAIAHMDEMTQKNAALVEESTAAAKSLEEQAQELRAQMGFFILDQGAAAHRSAA</sequence>
<dbReference type="GO" id="GO:0007165">
    <property type="term" value="P:signal transduction"/>
    <property type="evidence" value="ECO:0007669"/>
    <property type="project" value="UniProtKB-KW"/>
</dbReference>